<evidence type="ECO:0000313" key="10">
    <source>
        <dbReference type="Proteomes" id="UP000193061"/>
    </source>
</evidence>
<dbReference type="HAMAP" id="MF_01255">
    <property type="entry name" value="Ectoine_synth"/>
    <property type="match status" value="1"/>
</dbReference>
<dbReference type="SUPFAM" id="SSF51182">
    <property type="entry name" value="RmlC-like cupins"/>
    <property type="match status" value="1"/>
</dbReference>
<evidence type="ECO:0000256" key="2">
    <source>
        <dbReference type="ARBA" id="ARBA00009637"/>
    </source>
</evidence>
<dbReference type="PANTHER" id="PTHR39289">
    <property type="match status" value="1"/>
</dbReference>
<dbReference type="Proteomes" id="UP000193061">
    <property type="component" value="Unassembled WGS sequence"/>
</dbReference>
<dbReference type="EMBL" id="FWFX01000015">
    <property type="protein sequence ID" value="SLN68817.1"/>
    <property type="molecule type" value="Genomic_DNA"/>
</dbReference>
<evidence type="ECO:0000256" key="3">
    <source>
        <dbReference type="ARBA" id="ARBA00013192"/>
    </source>
</evidence>
<evidence type="ECO:0000256" key="8">
    <source>
        <dbReference type="HAMAP-Rule" id="MF_01255"/>
    </source>
</evidence>
<accession>A0A1X7A388</accession>
<comment type="pathway">
    <text evidence="1 8">Amine and polyamine biosynthesis; ectoine biosynthesis; L-ectoine from L-aspartate 4-semialdehyde: step 3/3.</text>
</comment>
<protein>
    <recommendedName>
        <fullName evidence="4 8">L-ectoine synthase</fullName>
        <ecNumber evidence="3 8">4.2.1.108</ecNumber>
    </recommendedName>
    <alternativeName>
        <fullName evidence="6 8">N-acetyldiaminobutyrate dehydratase</fullName>
    </alternativeName>
</protein>
<dbReference type="Gene3D" id="2.60.120.10">
    <property type="entry name" value="Jelly Rolls"/>
    <property type="match status" value="1"/>
</dbReference>
<dbReference type="OrthoDB" id="9801830at2"/>
<comment type="function">
    <text evidence="8">Catalyzes the circularization of gamma-N-acetyl-alpha,gamma-diaminobutyric acid (ADABA) to ectoine (1,4,5,6-tetrahydro-2-methyl-4-pyrimidine carboxylic acid), which is an excellent osmoprotectant.</text>
</comment>
<evidence type="ECO:0000256" key="6">
    <source>
        <dbReference type="ARBA" id="ARBA00033271"/>
    </source>
</evidence>
<evidence type="ECO:0000256" key="4">
    <source>
        <dbReference type="ARBA" id="ARBA00019707"/>
    </source>
</evidence>
<gene>
    <name evidence="8 9" type="primary">ectC</name>
    <name evidence="9" type="ORF">ROA7450_03706</name>
</gene>
<dbReference type="Pfam" id="PF06339">
    <property type="entry name" value="Ectoine_synth"/>
    <property type="match status" value="1"/>
</dbReference>
<dbReference type="RefSeq" id="WP_085807368.1">
    <property type="nucleotide sequence ID" value="NZ_FWFX01000015.1"/>
</dbReference>
<evidence type="ECO:0000313" key="9">
    <source>
        <dbReference type="EMBL" id="SLN68817.1"/>
    </source>
</evidence>
<dbReference type="InterPro" id="IPR014710">
    <property type="entry name" value="RmlC-like_jellyroll"/>
</dbReference>
<evidence type="ECO:0000256" key="7">
    <source>
        <dbReference type="ARBA" id="ARBA00048714"/>
    </source>
</evidence>
<dbReference type="NCBIfam" id="NF009806">
    <property type="entry name" value="PRK13290.1"/>
    <property type="match status" value="1"/>
</dbReference>
<dbReference type="CDD" id="cd06978">
    <property type="entry name" value="cupin_EctC"/>
    <property type="match status" value="1"/>
</dbReference>
<evidence type="ECO:0000256" key="1">
    <source>
        <dbReference type="ARBA" id="ARBA00005181"/>
    </source>
</evidence>
<dbReference type="UniPathway" id="UPA00067">
    <property type="reaction ID" value="UER00123"/>
</dbReference>
<dbReference type="PANTHER" id="PTHR39289:SF1">
    <property type="entry name" value="L-ECTOINE SYNTHASE"/>
    <property type="match status" value="1"/>
</dbReference>
<organism evidence="9 10">
    <name type="scientific">Roseovarius albus</name>
    <dbReference type="NCBI Taxonomy" id="1247867"/>
    <lineage>
        <taxon>Bacteria</taxon>
        <taxon>Pseudomonadati</taxon>
        <taxon>Pseudomonadota</taxon>
        <taxon>Alphaproteobacteria</taxon>
        <taxon>Rhodobacterales</taxon>
        <taxon>Roseobacteraceae</taxon>
        <taxon>Roseovarius</taxon>
    </lineage>
</organism>
<comment type="catalytic activity">
    <reaction evidence="7 8">
        <text>(2S)-4-acetamido-2-aminobutanoate = L-ectoine + H2O</text>
        <dbReference type="Rhea" id="RHEA:17281"/>
        <dbReference type="ChEBI" id="CHEBI:15377"/>
        <dbReference type="ChEBI" id="CHEBI:58515"/>
        <dbReference type="ChEBI" id="CHEBI:58929"/>
        <dbReference type="EC" id="4.2.1.108"/>
    </reaction>
</comment>
<dbReference type="InterPro" id="IPR011051">
    <property type="entry name" value="RmlC_Cupin_sf"/>
</dbReference>
<name>A0A1X7A388_9RHOB</name>
<keyword evidence="10" id="KW-1185">Reference proteome</keyword>
<evidence type="ECO:0000256" key="5">
    <source>
        <dbReference type="ARBA" id="ARBA00023239"/>
    </source>
</evidence>
<dbReference type="AlphaFoldDB" id="A0A1X7A388"/>
<sequence>MIVKHLSQILGTSAHITGDAFESRRILLASDGLGYSLHDTFIKAGSEQHLHYKNHLESNYCFQGEGEVENVATGEVFPLKPGSIYVLDNHEAHILRAKTDMRLVCVFTPALTGDEVHDEDGSYAVSE</sequence>
<proteinExistence type="inferred from homology"/>
<dbReference type="GO" id="GO:0033990">
    <property type="term" value="F:ectoine synthase activity"/>
    <property type="evidence" value="ECO:0007669"/>
    <property type="project" value="UniProtKB-EC"/>
</dbReference>
<dbReference type="GO" id="GO:0019491">
    <property type="term" value="P:ectoine biosynthetic process"/>
    <property type="evidence" value="ECO:0007669"/>
    <property type="project" value="UniProtKB-UniRule"/>
</dbReference>
<reference evidence="9 10" key="1">
    <citation type="submission" date="2017-03" db="EMBL/GenBank/DDBJ databases">
        <authorList>
            <person name="Afonso C.L."/>
            <person name="Miller P.J."/>
            <person name="Scott M.A."/>
            <person name="Spackman E."/>
            <person name="Goraichik I."/>
            <person name="Dimitrov K.M."/>
            <person name="Suarez D.L."/>
            <person name="Swayne D.E."/>
        </authorList>
    </citation>
    <scope>NUCLEOTIDE SEQUENCE [LARGE SCALE GENOMIC DNA]</scope>
    <source>
        <strain evidence="9 10">CECT 7450</strain>
    </source>
</reference>
<dbReference type="EC" id="4.2.1.108" evidence="3 8"/>
<comment type="similarity">
    <text evidence="2 8">Belongs to the ectoine synthase family.</text>
</comment>
<dbReference type="InterPro" id="IPR010462">
    <property type="entry name" value="Ectoine_synth"/>
</dbReference>
<keyword evidence="5 8" id="KW-0456">Lyase</keyword>